<dbReference type="InterPro" id="IPR011682">
    <property type="entry name" value="Glyco_hydro_38_C"/>
</dbReference>
<dbReference type="Gene3D" id="3.20.110.10">
    <property type="entry name" value="Glycoside hydrolase 38, N terminal domain"/>
    <property type="match status" value="1"/>
</dbReference>
<dbReference type="Gene3D" id="1.20.1270.50">
    <property type="entry name" value="Glycoside hydrolase family 38, central domain"/>
    <property type="match status" value="1"/>
</dbReference>
<dbReference type="SUPFAM" id="SSF88688">
    <property type="entry name" value="Families 57/38 glycoside transferase middle domain"/>
    <property type="match status" value="1"/>
</dbReference>
<accession>A0A2U1AS80</accession>
<dbReference type="InterPro" id="IPR015341">
    <property type="entry name" value="Glyco_hydro_38_cen"/>
</dbReference>
<dbReference type="InterPro" id="IPR011013">
    <property type="entry name" value="Gal_mutarotase_sf_dom"/>
</dbReference>
<dbReference type="SMART" id="SM00872">
    <property type="entry name" value="Alpha-mann_mid"/>
    <property type="match status" value="1"/>
</dbReference>
<dbReference type="InterPro" id="IPR000602">
    <property type="entry name" value="Glyco_hydro_38_N"/>
</dbReference>
<dbReference type="FunFam" id="1.20.1270.50:FF:000004">
    <property type="entry name" value="alpha-mannosidase 2C1 isoform X1"/>
    <property type="match status" value="1"/>
</dbReference>
<reference evidence="6 7" key="1">
    <citation type="submission" date="2018-04" db="EMBL/GenBank/DDBJ databases">
        <title>Genomic Encyclopedia of Type Strains, Phase IV (KMG-IV): sequencing the most valuable type-strain genomes for metagenomic binning, comparative biology and taxonomic classification.</title>
        <authorList>
            <person name="Goeker M."/>
        </authorList>
    </citation>
    <scope>NUCLEOTIDE SEQUENCE [LARGE SCALE GENOMIC DNA]</scope>
    <source>
        <strain evidence="6 7">DSM 14823</strain>
    </source>
</reference>
<dbReference type="InterPro" id="IPR054723">
    <property type="entry name" value="Ams1-like_N"/>
</dbReference>
<evidence type="ECO:0000256" key="3">
    <source>
        <dbReference type="ARBA" id="ARBA00022801"/>
    </source>
</evidence>
<dbReference type="InterPro" id="IPR028995">
    <property type="entry name" value="Glyco_hydro_57/38_cen_sf"/>
</dbReference>
<evidence type="ECO:0000313" key="6">
    <source>
        <dbReference type="EMBL" id="PVY39137.1"/>
    </source>
</evidence>
<dbReference type="Pfam" id="PF17677">
    <property type="entry name" value="Glyco_hydro38C2"/>
    <property type="match status" value="1"/>
</dbReference>
<dbReference type="GO" id="GO:0009313">
    <property type="term" value="P:oligosaccharide catabolic process"/>
    <property type="evidence" value="ECO:0007669"/>
    <property type="project" value="TreeGrafter"/>
</dbReference>
<dbReference type="EMBL" id="QEKH01000022">
    <property type="protein sequence ID" value="PVY39137.1"/>
    <property type="molecule type" value="Genomic_DNA"/>
</dbReference>
<dbReference type="CDD" id="cd10789">
    <property type="entry name" value="GH38N_AMII_ER_cytosolic"/>
    <property type="match status" value="1"/>
</dbReference>
<dbReference type="InterPro" id="IPR027291">
    <property type="entry name" value="Glyco_hydro_38_N_sf"/>
</dbReference>
<evidence type="ECO:0000256" key="1">
    <source>
        <dbReference type="ARBA" id="ARBA00009792"/>
    </source>
</evidence>
<feature type="domain" description="Glycoside hydrolase family 38 central" evidence="5">
    <location>
        <begin position="512"/>
        <end position="587"/>
    </location>
</feature>
<dbReference type="AlphaFoldDB" id="A0A2U1AS80"/>
<dbReference type="GO" id="GO:0030246">
    <property type="term" value="F:carbohydrate binding"/>
    <property type="evidence" value="ECO:0007669"/>
    <property type="project" value="InterPro"/>
</dbReference>
<dbReference type="SUPFAM" id="SSF88713">
    <property type="entry name" value="Glycoside hydrolase/deacetylase"/>
    <property type="match status" value="1"/>
</dbReference>
<dbReference type="Gene3D" id="2.70.98.30">
    <property type="entry name" value="Golgi alpha-mannosidase II, domain 4"/>
    <property type="match status" value="1"/>
</dbReference>
<gene>
    <name evidence="6" type="ORF">C8D82_12212</name>
</gene>
<dbReference type="InterPro" id="IPR011330">
    <property type="entry name" value="Glyco_hydro/deAcase_b/a-brl"/>
</dbReference>
<evidence type="ECO:0000259" key="5">
    <source>
        <dbReference type="SMART" id="SM00872"/>
    </source>
</evidence>
<dbReference type="Pfam" id="PF01074">
    <property type="entry name" value="Glyco_hydro_38N"/>
    <property type="match status" value="1"/>
</dbReference>
<organism evidence="6 7">
    <name type="scientific">Victivallis vadensis</name>
    <dbReference type="NCBI Taxonomy" id="172901"/>
    <lineage>
        <taxon>Bacteria</taxon>
        <taxon>Pseudomonadati</taxon>
        <taxon>Lentisphaerota</taxon>
        <taxon>Lentisphaeria</taxon>
        <taxon>Victivallales</taxon>
        <taxon>Victivallaceae</taxon>
        <taxon>Victivallis</taxon>
    </lineage>
</organism>
<sequence length="1021" mass="115301">MQPKEYDCKYAYAVKFHERVSRHLLGETIPLKAEVFHSVEPVPFQLAAAGKYRPISEGESWGGAWESGWFRLHAEIPADWTGRQLALRLNLGGEALLFDRDGVPQFAFSAGSLLGPDFRKEIYRLPDCPAGRQAEFLVEAAGNVVHGLLPDSDPELGEQNPYGRFRAVAATMRIGCFNHELWQLSLDLEILLDLLKVLPARSRRSDLILAAVSRAADIFAEEPGNAARARAELAPELARPACSSSMTVTGLGHAHIDTGFMWPVRETVRKCGRTFANQIDLLEKYPDYVFGASSPLHYLFVREHYPALYEKVRQSVRSGRWELLGGMWIEADCNLSGGESLVRQFLYGKNFFRDEFGIEVKNLWLPDIFGCPASLPQIARLAGCPNFVCQKMSWNQTNRFPYHAFHWRGIDGSELLTHFLPEDSYIAFVRPSELIPAENRFNENTVTDEFLSLFGIGDGGGGPKEEYLERALRLKNLEGTPKFRFGRADAFFERLSRCADSLPSWSGELYLENHRGTLTSQARAKRSNRKLEEQIAATEILWSALPPDQYPAGELDRVWKIILLNQFHDILPGSSIRDVYENTEKEYADARATLMRLRMEAAARLLKPDTECVTFFNSLNTEFRGSVELPADWDGAGLAGDGVRVPVQREGNRRYAAALTVPPLGFVTLRRIGRAEHLRAEEEKSPVLENQFIRYRFDSCGQLISAFDKELQREFIPSGACGNAFTLYVDRPAVYEAWNIDDSYRNRPCAKVRAEAPCRITRGSVRDTAEFHLKIGCSTIVQRVILGTSSRRLDFVTTVDWREARKLLRVAFPVTVQAAESTADIPFGFIRRPTHTNTSWDRARFEVAIHKYADLSEPDFGAALLNDCKYGCRLQGNTIDLALLRAPKFPDWEADRGEQCFTYSFLPHPGDAVSSAVRLEAQQLNRPPFRFDGRSGTPQLPVAIESEHVELSALKKAQQGSCLVMRLIERSGRYSQAVIRTSYRLVETSLLEWEDGREILPEAGLTTISFHPFEIRTFKLY</sequence>
<dbReference type="InterPro" id="IPR041147">
    <property type="entry name" value="GH38_C"/>
</dbReference>
<protein>
    <submittedName>
        <fullName evidence="6">Alpha-mannosidase</fullName>
    </submittedName>
</protein>
<dbReference type="Pfam" id="PF09261">
    <property type="entry name" value="Alpha-mann_mid"/>
    <property type="match status" value="1"/>
</dbReference>
<dbReference type="InterPro" id="IPR037094">
    <property type="entry name" value="Glyco_hydro_38_cen_sf"/>
</dbReference>
<name>A0A2U1AS80_9BACT</name>
<keyword evidence="2" id="KW-0479">Metal-binding</keyword>
<keyword evidence="3" id="KW-0378">Hydrolase</keyword>
<comment type="similarity">
    <text evidence="1">Belongs to the glycosyl hydrolase 38 family.</text>
</comment>
<dbReference type="GO" id="GO:0006013">
    <property type="term" value="P:mannose metabolic process"/>
    <property type="evidence" value="ECO:0007669"/>
    <property type="project" value="InterPro"/>
</dbReference>
<evidence type="ECO:0000313" key="7">
    <source>
        <dbReference type="Proteomes" id="UP000245959"/>
    </source>
</evidence>
<dbReference type="SUPFAM" id="SSF74650">
    <property type="entry name" value="Galactose mutarotase-like"/>
    <property type="match status" value="1"/>
</dbReference>
<dbReference type="Proteomes" id="UP000245959">
    <property type="component" value="Unassembled WGS sequence"/>
</dbReference>
<keyword evidence="7" id="KW-1185">Reference proteome</keyword>
<dbReference type="PANTHER" id="PTHR46017:SF1">
    <property type="entry name" value="ALPHA-MANNOSIDASE 2C1"/>
    <property type="match status" value="1"/>
</dbReference>
<comment type="caution">
    <text evidence="6">The sequence shown here is derived from an EMBL/GenBank/DDBJ whole genome shotgun (WGS) entry which is preliminary data.</text>
</comment>
<keyword evidence="4" id="KW-0326">Glycosidase</keyword>
<dbReference type="GO" id="GO:0004559">
    <property type="term" value="F:alpha-mannosidase activity"/>
    <property type="evidence" value="ECO:0007669"/>
    <property type="project" value="InterPro"/>
</dbReference>
<evidence type="ECO:0000256" key="2">
    <source>
        <dbReference type="ARBA" id="ARBA00022723"/>
    </source>
</evidence>
<evidence type="ECO:0000256" key="4">
    <source>
        <dbReference type="ARBA" id="ARBA00023295"/>
    </source>
</evidence>
<dbReference type="RefSeq" id="WP_165833069.1">
    <property type="nucleotide sequence ID" value="NZ_CABMMC010000010.1"/>
</dbReference>
<dbReference type="GeneID" id="78296050"/>
<dbReference type="Pfam" id="PF22907">
    <property type="entry name" value="Ams1-like_1st"/>
    <property type="match status" value="1"/>
</dbReference>
<proteinExistence type="inferred from homology"/>
<dbReference type="Pfam" id="PF07748">
    <property type="entry name" value="Glyco_hydro_38C"/>
    <property type="match status" value="1"/>
</dbReference>
<dbReference type="FunFam" id="3.20.110.10:FF:000002">
    <property type="entry name" value="alpha-mannosidase 2C1 isoform X1"/>
    <property type="match status" value="1"/>
</dbReference>
<dbReference type="PANTHER" id="PTHR46017">
    <property type="entry name" value="ALPHA-MANNOSIDASE 2C1"/>
    <property type="match status" value="1"/>
</dbReference>
<dbReference type="GO" id="GO:0046872">
    <property type="term" value="F:metal ion binding"/>
    <property type="evidence" value="ECO:0007669"/>
    <property type="project" value="UniProtKB-KW"/>
</dbReference>